<organism evidence="2 3">
    <name type="scientific">Nesidiocoris tenuis</name>
    <dbReference type="NCBI Taxonomy" id="355587"/>
    <lineage>
        <taxon>Eukaryota</taxon>
        <taxon>Metazoa</taxon>
        <taxon>Ecdysozoa</taxon>
        <taxon>Arthropoda</taxon>
        <taxon>Hexapoda</taxon>
        <taxon>Insecta</taxon>
        <taxon>Pterygota</taxon>
        <taxon>Neoptera</taxon>
        <taxon>Paraneoptera</taxon>
        <taxon>Hemiptera</taxon>
        <taxon>Heteroptera</taxon>
        <taxon>Panheteroptera</taxon>
        <taxon>Cimicomorpha</taxon>
        <taxon>Miridae</taxon>
        <taxon>Dicyphina</taxon>
        <taxon>Nesidiocoris</taxon>
    </lineage>
</organism>
<feature type="compositionally biased region" description="Polar residues" evidence="1">
    <location>
        <begin position="89"/>
        <end position="99"/>
    </location>
</feature>
<reference evidence="2 3" key="1">
    <citation type="submission" date="2020-02" db="EMBL/GenBank/DDBJ databases">
        <authorList>
            <person name="Ferguson B K."/>
        </authorList>
    </citation>
    <scope>NUCLEOTIDE SEQUENCE [LARGE SCALE GENOMIC DNA]</scope>
</reference>
<evidence type="ECO:0000256" key="1">
    <source>
        <dbReference type="SAM" id="MobiDB-lite"/>
    </source>
</evidence>
<feature type="non-terminal residue" evidence="2">
    <location>
        <position position="1"/>
    </location>
</feature>
<sequence length="99" mass="11000">LLRSAAATAINFKQLLAFGTRDRKKKTCKNSLSSWWYACDVTLTCWRQSAGAPTTSTLPPQQPTDRDMNMYAGRAREKGSTKDAVGPNTKLQFRNSNSN</sequence>
<gene>
    <name evidence="2" type="ORF">NTEN_LOCUS21264</name>
</gene>
<feature type="region of interest" description="Disordered" evidence="1">
    <location>
        <begin position="76"/>
        <end position="99"/>
    </location>
</feature>
<accession>A0A6H5HGV6</accession>
<dbReference type="EMBL" id="CADCXU010030988">
    <property type="protein sequence ID" value="CAB0017224.1"/>
    <property type="molecule type" value="Genomic_DNA"/>
</dbReference>
<proteinExistence type="predicted"/>
<protein>
    <submittedName>
        <fullName evidence="2">Uncharacterized protein</fullName>
    </submittedName>
</protein>
<evidence type="ECO:0000313" key="2">
    <source>
        <dbReference type="EMBL" id="CAB0017224.1"/>
    </source>
</evidence>
<keyword evidence="3" id="KW-1185">Reference proteome</keyword>
<evidence type="ECO:0000313" key="3">
    <source>
        <dbReference type="Proteomes" id="UP000479000"/>
    </source>
</evidence>
<dbReference type="AlphaFoldDB" id="A0A6H5HGV6"/>
<name>A0A6H5HGV6_9HEMI</name>
<dbReference type="Proteomes" id="UP000479000">
    <property type="component" value="Unassembled WGS sequence"/>
</dbReference>